<dbReference type="SUPFAM" id="SSF88697">
    <property type="entry name" value="PUA domain-like"/>
    <property type="match status" value="1"/>
</dbReference>
<dbReference type="EMBL" id="LCDA01000001">
    <property type="protein sequence ID" value="KKS43293.1"/>
    <property type="molecule type" value="Genomic_DNA"/>
</dbReference>
<proteinExistence type="predicted"/>
<sequence length="136" mass="15517">MKQALQAILISTDPQTRLDIMLGRKKITIREDHRDYKVGPVMICCHIAPWAVLTKITEVRLTTLADVAQEELEADGYIDHRGMLDDLRGYYPDINFDSPVTVIKWGDLDPNSFYAQIHNIDFYAEVNGLKNTNPVL</sequence>
<dbReference type="SMART" id="SM01022">
    <property type="entry name" value="ASCH"/>
    <property type="match status" value="1"/>
</dbReference>
<dbReference type="Gene3D" id="2.30.130.30">
    <property type="entry name" value="Hypothetical protein"/>
    <property type="match status" value="1"/>
</dbReference>
<gene>
    <name evidence="2" type="ORF">UV06_C0001G0027</name>
</gene>
<comment type="caution">
    <text evidence="2">The sequence shown here is derived from an EMBL/GenBank/DDBJ whole genome shotgun (WGS) entry which is preliminary data.</text>
</comment>
<dbReference type="Proteomes" id="UP000033854">
    <property type="component" value="Unassembled WGS sequence"/>
</dbReference>
<reference evidence="2 3" key="1">
    <citation type="journal article" date="2015" name="Nature">
        <title>rRNA introns, odd ribosomes, and small enigmatic genomes across a large radiation of phyla.</title>
        <authorList>
            <person name="Brown C.T."/>
            <person name="Hug L.A."/>
            <person name="Thomas B.C."/>
            <person name="Sharon I."/>
            <person name="Castelle C.J."/>
            <person name="Singh A."/>
            <person name="Wilkins M.J."/>
            <person name="Williams K.H."/>
            <person name="Banfield J.F."/>
        </authorList>
    </citation>
    <scope>NUCLEOTIDE SEQUENCE [LARGE SCALE GENOMIC DNA]</scope>
</reference>
<name>A0A0G1C0W4_9BACT</name>
<accession>A0A0G1C0W4</accession>
<dbReference type="InterPro" id="IPR015947">
    <property type="entry name" value="PUA-like_sf"/>
</dbReference>
<dbReference type="Pfam" id="PF04266">
    <property type="entry name" value="ASCH"/>
    <property type="match status" value="1"/>
</dbReference>
<protein>
    <recommendedName>
        <fullName evidence="1">ASCH domain-containing protein</fullName>
    </recommendedName>
</protein>
<feature type="domain" description="ASCH" evidence="1">
    <location>
        <begin position="10"/>
        <end position="109"/>
    </location>
</feature>
<dbReference type="AlphaFoldDB" id="A0A0G1C0W4"/>
<evidence type="ECO:0000313" key="3">
    <source>
        <dbReference type="Proteomes" id="UP000033854"/>
    </source>
</evidence>
<dbReference type="InterPro" id="IPR007374">
    <property type="entry name" value="ASCH_domain"/>
</dbReference>
<organism evidence="2 3">
    <name type="scientific">Candidatus Collierbacteria bacterium GW2011_GWA2_42_17</name>
    <dbReference type="NCBI Taxonomy" id="1618378"/>
    <lineage>
        <taxon>Bacteria</taxon>
        <taxon>Candidatus Collieribacteriota</taxon>
    </lineage>
</organism>
<evidence type="ECO:0000259" key="1">
    <source>
        <dbReference type="SMART" id="SM01022"/>
    </source>
</evidence>
<evidence type="ECO:0000313" key="2">
    <source>
        <dbReference type="EMBL" id="KKS43293.1"/>
    </source>
</evidence>